<dbReference type="InterPro" id="IPR038781">
    <property type="entry name" value="C365.16-ike"/>
</dbReference>
<name>A0A0A2VR61_BEABA</name>
<gene>
    <name evidence="1" type="ORF">BBAD15_g11457</name>
</gene>
<reference evidence="1 2" key="1">
    <citation type="submission" date="2012-10" db="EMBL/GenBank/DDBJ databases">
        <title>Genome sequencing and analysis of entomopathogenic fungi Beauveria bassiana D1-5.</title>
        <authorList>
            <person name="Li Q."/>
            <person name="Wang L."/>
            <person name="Zhang Z."/>
            <person name="Wang Q."/>
            <person name="Ren J."/>
            <person name="Wang M."/>
            <person name="Xu W."/>
            <person name="Wang J."/>
            <person name="Lu Y."/>
            <person name="Du Q."/>
            <person name="Sun Z."/>
        </authorList>
    </citation>
    <scope>NUCLEOTIDE SEQUENCE [LARGE SCALE GENOMIC DNA]</scope>
    <source>
        <strain evidence="1 2">D1-5</strain>
    </source>
</reference>
<sequence length="273" mass="29552">MEQPSAYSIAQTLAGDVAAAFLSAALVAPFVAAIDRSVTEKAISHKPILVTLRKQAKEWPRHPRRLFSSPVHIVWLLYAATYTAANTSETVMKRFGASWPVEPFKVAATLLVNVPLGIWKDVRFAHIFGVATNKTALASHPPVVRARRLPTQAAVVFLVRDGLTIFGGFCLPNSLTGAIAGQHRSLSTTTQIVLAQLMAPPLVQIVATPIHLHGVGLCAGTRNIRQPFNARAILPATVARCLRVIPAYSVGCLANTEFRRVYGSLHWAAKENI</sequence>
<dbReference type="EMBL" id="ANFO01001245">
    <property type="protein sequence ID" value="KGQ03294.1"/>
    <property type="molecule type" value="Genomic_DNA"/>
</dbReference>
<proteinExistence type="predicted"/>
<evidence type="ECO:0000313" key="1">
    <source>
        <dbReference type="EMBL" id="KGQ03294.1"/>
    </source>
</evidence>
<accession>A0A0A2VR61</accession>
<organism evidence="1 2">
    <name type="scientific">Beauveria bassiana D1-5</name>
    <dbReference type="NCBI Taxonomy" id="1245745"/>
    <lineage>
        <taxon>Eukaryota</taxon>
        <taxon>Fungi</taxon>
        <taxon>Dikarya</taxon>
        <taxon>Ascomycota</taxon>
        <taxon>Pezizomycotina</taxon>
        <taxon>Sordariomycetes</taxon>
        <taxon>Hypocreomycetidae</taxon>
        <taxon>Hypocreales</taxon>
        <taxon>Cordycipitaceae</taxon>
        <taxon>Beauveria</taxon>
    </lineage>
</organism>
<dbReference type="HOGENOM" id="CLU_054095_2_0_1"/>
<dbReference type="PANTHER" id="PTHR37845">
    <property type="entry name" value="SEQUENCE ORPHAN"/>
    <property type="match status" value="1"/>
</dbReference>
<comment type="caution">
    <text evidence="1">The sequence shown here is derived from an EMBL/GenBank/DDBJ whole genome shotgun (WGS) entry which is preliminary data.</text>
</comment>
<dbReference type="GO" id="GO:0005739">
    <property type="term" value="C:mitochondrion"/>
    <property type="evidence" value="ECO:0007669"/>
    <property type="project" value="TreeGrafter"/>
</dbReference>
<dbReference type="AlphaFoldDB" id="A0A0A2VR61"/>
<dbReference type="Proteomes" id="UP000030106">
    <property type="component" value="Unassembled WGS sequence"/>
</dbReference>
<protein>
    <submittedName>
        <fullName evidence="1">Putative membrane protein</fullName>
    </submittedName>
</protein>
<evidence type="ECO:0000313" key="2">
    <source>
        <dbReference type="Proteomes" id="UP000030106"/>
    </source>
</evidence>
<dbReference type="PANTHER" id="PTHR37845:SF1">
    <property type="entry name" value="SEQUENCE ORPHAN"/>
    <property type="match status" value="1"/>
</dbReference>